<feature type="region of interest" description="Disordered" evidence="2">
    <location>
        <begin position="1155"/>
        <end position="1209"/>
    </location>
</feature>
<organism evidence="3 4">
    <name type="scientific">Tetrahymena thermophila (strain SB210)</name>
    <dbReference type="NCBI Taxonomy" id="312017"/>
    <lineage>
        <taxon>Eukaryota</taxon>
        <taxon>Sar</taxon>
        <taxon>Alveolata</taxon>
        <taxon>Ciliophora</taxon>
        <taxon>Intramacronucleata</taxon>
        <taxon>Oligohymenophorea</taxon>
        <taxon>Hymenostomatida</taxon>
        <taxon>Tetrahymenina</taxon>
        <taxon>Tetrahymenidae</taxon>
        <taxon>Tetrahymena</taxon>
    </lineage>
</organism>
<feature type="compositionally biased region" description="Polar residues" evidence="2">
    <location>
        <begin position="1772"/>
        <end position="1781"/>
    </location>
</feature>
<feature type="region of interest" description="Disordered" evidence="2">
    <location>
        <begin position="1086"/>
        <end position="1130"/>
    </location>
</feature>
<evidence type="ECO:0000313" key="3">
    <source>
        <dbReference type="EMBL" id="EAS03726.2"/>
    </source>
</evidence>
<feature type="compositionally biased region" description="Polar residues" evidence="2">
    <location>
        <begin position="1155"/>
        <end position="1188"/>
    </location>
</feature>
<keyword evidence="1" id="KW-0175">Coiled coil</keyword>
<feature type="region of interest" description="Disordered" evidence="2">
    <location>
        <begin position="2364"/>
        <end position="2397"/>
    </location>
</feature>
<reference evidence="4" key="1">
    <citation type="journal article" date="2006" name="PLoS Biol.">
        <title>Macronuclear genome sequence of the ciliate Tetrahymena thermophila, a model eukaryote.</title>
        <authorList>
            <person name="Eisen J.A."/>
            <person name="Coyne R.S."/>
            <person name="Wu M."/>
            <person name="Wu D."/>
            <person name="Thiagarajan M."/>
            <person name="Wortman J.R."/>
            <person name="Badger J.H."/>
            <person name="Ren Q."/>
            <person name="Amedeo P."/>
            <person name="Jones K.M."/>
            <person name="Tallon L.J."/>
            <person name="Delcher A.L."/>
            <person name="Salzberg S.L."/>
            <person name="Silva J.C."/>
            <person name="Haas B.J."/>
            <person name="Majoros W.H."/>
            <person name="Farzad M."/>
            <person name="Carlton J.M."/>
            <person name="Smith R.K. Jr."/>
            <person name="Garg J."/>
            <person name="Pearlman R.E."/>
            <person name="Karrer K.M."/>
            <person name="Sun L."/>
            <person name="Manning G."/>
            <person name="Elde N.C."/>
            <person name="Turkewitz A.P."/>
            <person name="Asai D.J."/>
            <person name="Wilkes D.E."/>
            <person name="Wang Y."/>
            <person name="Cai H."/>
            <person name="Collins K."/>
            <person name="Stewart B.A."/>
            <person name="Lee S.R."/>
            <person name="Wilamowska K."/>
            <person name="Weinberg Z."/>
            <person name="Ruzzo W.L."/>
            <person name="Wloga D."/>
            <person name="Gaertig J."/>
            <person name="Frankel J."/>
            <person name="Tsao C.-C."/>
            <person name="Gorovsky M.A."/>
            <person name="Keeling P.J."/>
            <person name="Waller R.F."/>
            <person name="Patron N.J."/>
            <person name="Cherry J.M."/>
            <person name="Stover N.A."/>
            <person name="Krieger C.J."/>
            <person name="del Toro C."/>
            <person name="Ryder H.F."/>
            <person name="Williamson S.C."/>
            <person name="Barbeau R.A."/>
            <person name="Hamilton E.P."/>
            <person name="Orias E."/>
        </authorList>
    </citation>
    <scope>NUCLEOTIDE SEQUENCE [LARGE SCALE GENOMIC DNA]</scope>
    <source>
        <strain evidence="4">SB210</strain>
    </source>
</reference>
<name>I7MHX7_TETTS</name>
<feature type="region of interest" description="Disordered" evidence="2">
    <location>
        <begin position="1386"/>
        <end position="1407"/>
    </location>
</feature>
<evidence type="ECO:0000256" key="1">
    <source>
        <dbReference type="SAM" id="Coils"/>
    </source>
</evidence>
<feature type="coiled-coil region" evidence="1">
    <location>
        <begin position="1004"/>
        <end position="1031"/>
    </location>
</feature>
<feature type="compositionally biased region" description="Low complexity" evidence="2">
    <location>
        <begin position="281"/>
        <end position="293"/>
    </location>
</feature>
<feature type="region of interest" description="Disordered" evidence="2">
    <location>
        <begin position="3191"/>
        <end position="3213"/>
    </location>
</feature>
<feature type="region of interest" description="Disordered" evidence="2">
    <location>
        <begin position="2039"/>
        <end position="2106"/>
    </location>
</feature>
<sequence>MRQKKAQDTTQQLNFNVNGNQCRQEQPDQQQYNYQILKNSQRQSDCSQQQNETYRLQNNQSYYKNEGQASMLTSSQFSQPFVLDQQLTIQKPAAIQGRKIDSQQQVQVSFRQSLNHQPNMFFQNQQVTMQFNPIQQREKGFQNQIYQGQIQNQIFQTSSNSQQSLSSNSSTILMKKKYSHNKEDQFNQGPINQIINMDMQHQPNSQKKKRPTSSLNQNQLKTIYEDIKKTTRKPRSASNTPQKDRSYREKSSRSASKKKQEEKSQKKLSQTQEIKAVSKINNENQENQLNKNENCSDKQLLQASSARKKKKSSNSVHIKPVSKINEPQQHQQNSNSKSKSPGKVSKNSLHNGVQHIIGNGKVLGEKNFNSPQKSGKAVSTTKSPEDKQRKKKKSSLSKSKSKPRLNHAKSTSQLIVSHYQQSHTQSIQNDIPKHQSTSIQNLKEIDTFIKKNAQKIQFEQFMKKQEEIEERLKNKQEEEKRKIQNEQIRKENLVKFCKLKKANENIQSQQNIHMTTLQLQQKYAWGTNQQRIKMHQIIQNQLFSQQQQQSHQQSIERNQFNNTYAFQKGQFNNSEEDFQNQLIEKEKKRRQQSGLSFLNNYDEQIIKKKVEYEKNKQELIAKNDPNEEQNKKKLVAPLNHEEIKKFMILKKRRLENENKKRQEQQKERQERLKNNLHILDQEIKNQRQNNSCQVQLQQENKHFANTNNQNHQRSKSQQRKKKNRTVSTPNLERFFNKTQNFNNIGLNNQDNFLQKDLIHKQLINYNENYIPNRSVQEYEEEMFLQNNYFSNTQQQYAKKYDQNNYNQNILQNHQISSNNNAGNSTDINEENFDLLNMEFKKMFNLSGNNDNKLMEFSQSINKTHQLTTQGQSNNGSNKLGSSGKKGKCKQIDFIKPKSISMHASSSVGNLKLAQGFDSSHFGNIQNVNPQFIKMKENSKEKNSKKPRKSQVTSISPEPKILTKSNSTVFKHIPQQSGFDNNKKQPLYQKIEGQDQIIPKDKYIQELINQKKDELKNMYNQINARMNLIKHNVNVNEQQPKANNQHEINLEDKDDQEIYEQKYFNQPLNNKKIQQAILQQQHVNSNSLGSVNSSQRRVHISNASPIKEEPEEEDKGHFSNLPHPQNNANTQNNYVNSFQQIFQNNKKDFIPTDSSNLTNNNYPHAINSNPNESDSLRNNQNLKDFQQGNFKKPNFKDNDIIHSNPSSQQSNLMISPIQDGSVNFPFNQIQNNSKASIHSQSKATPSKSLSGISAIESKKDLPNKQNNEQTINLIAPANTQQLLNGPIQQNVSEQQISQIHSRNESQIIPADPNAPVSLNLKETIQSKSYISTKNDCRFSQINQIPQQDTDQQLSDLENGMLSSKDLQIQQNEEMPILPLNINLQHRVQQMKKRTHNTDNEESQDSTLRNKIAAPFGQEGANQQMQKNAQKDRSVNGIQVAITSKTPQSSNREDNNKRSQYQNAQKDYTQFEQQEDIKLELIKEVETQNQMSSSNFESQVFQKNFNNTNPSLQPINNQKAPQQTPRENNKQNSNQSDDAEEIDVDYLYDLDYDQLQELKMIIFQSDPENPEIQALSEQLILYDAAATIIQKVFRGYYTRKCIAAIIEYQRQQDEEEELLYQQAEKFLEENQIEPEELLEGNPIPLMLQQQQQNIPYYSSDQLKEYEKREMQFNKNQNSEQQQQQQIQNDNSNNMISENEFPIKINDYQNSYNKEENTFNRESQGNHPFFTSLSMPEQSINNELYHQKNYNDDLLQPKQSDFMPDFDFYDKTEKSQQNSAENQKSNSGINNISESNAVHPFVQQSLQNQNVNIESGKLNNNNNNNTLTVNQPNQLQKNKFIDGINNQNYRDQSFNQLNMKEINDQSKSLVTVKEFDTSSKDNYKGVDSVVSQNNQDLGKNIFSPNNQSHLQMEISKLQEQAKMWSQMINQIVQLPENQSQQFKNDALKILNDLQKQSEMSKQILIENIKLNQQIQKSPIISTDRFPLSEIDNMNDKLNCSNLKSGDISQANDKEMVISDKSIQNRQSSQNYQQIQIAQKQNQSLVDDKKTQNQQGQTSKKNLQLDIEEIESNYNLQQRGQKIEKDQKSTDSKVNDQQQGRKNSENDVISQEQRAMVRALSVSSVESNELRYVNIVANNSLGISNKITKSKQNIIDRLNSDHVLNSNSNRNSHNGNESVSSVGSSFFDKQPFKEFTSKILQKYTMPQESVEELIKTREEAIEQKHKTQMDLIHKMHERNRISPKSFERKQFELEKWVSKERENLKVVKKEIERGWEQFAQTIKQTKRDLEFLEQTKRIDTSKLLQSSEEDQLRRLLSMRSESEHSIEEIGFAERRSLDGVYSFKNHQVEDPNKIKIVDNYKPVDYSSLSNTSQSNIRNRNNSDNTSQDASIRSRQVSQPNSINVEEINQYPESDQMFEGTCNSNTKSNTKYLNVEQQLQLAQKNQEAIQKQQLQKQTDSSKIEQNKTKDQNEEKITNTLDKQARNISSNGSSVYDGDEEIDQFLTAEKNKNEGNIQISQRRAFDMYGYSDEDDYGINNQNLHQNNEIYIDQESENNDRLDVSPIFTVSSASKQGTQDKESLKYLIHNQGEIAQNMKIESDNKYDKIKQFNKRNSQDSRMSESQPGSPLSQSSKKNQDPFQTIEYEDDGNSKKQTVSSKVSPKLGFVRGDLLQEEGIDDKVNYVSDQTINYLVDDAAKDIKNIKDKQQNEKDTNLQGNMIQINFLEPIKARQNVYNLDDFPDVSEKASSLETSSGIFKAVNPLTESSNIQDKRNQLQNKEEEQLQKLNNNNNNNTNTKQKNLIPSPPNSPTQRENSGSNKNIGDKKPLQNNFLLDLVQNGQKQNMQEIKQGLSNQIEKEKQDKMAPEDLYITQNSQQQLQFSENILTTQNNPPGLECATLNFIKDYLVAFSEFIKDNFTDEFLERVNIPLGMDPQEFLKTFTITETIDNSNGEISAAPIYPIVKYIHMQRPVVSEELFAHFNEIFNRERDLSLMTEELFELERFHMRMIFDCFNEALDSMRPFGLRGKPLPWKINSNKLSSIIITPDNIEKILGLAIAKVLKWGSFLCGFIPERIESPTGEIVQIEDEYLNQIKEDRLAQMLENEVIENEDKWLTYEDEETDVQLEIADDIFNYIIEETAMIIQSVQSGQAINQIKNETSSDLNDNQNIERNFNNNSYETLSKNIFGNPNITKGAKKQGLGGGIRPTNDLGISQKQAQEKKQLQKELFLKNLQNSNLNNNQSSQKDQLNSSF</sequence>
<evidence type="ECO:0000256" key="2">
    <source>
        <dbReference type="SAM" id="MobiDB-lite"/>
    </source>
</evidence>
<dbReference type="OrthoDB" id="306254at2759"/>
<feature type="compositionally biased region" description="Low complexity" evidence="2">
    <location>
        <begin position="2782"/>
        <end position="2797"/>
    </location>
</feature>
<feature type="compositionally biased region" description="Polar residues" evidence="2">
    <location>
        <begin position="8"/>
        <end position="23"/>
    </location>
</feature>
<feature type="region of interest" description="Disordered" evidence="2">
    <location>
        <begin position="704"/>
        <end position="729"/>
    </location>
</feature>
<dbReference type="InParanoid" id="I7MHX7"/>
<dbReference type="eggNOG" id="ENOG502QVXD">
    <property type="taxonomic scope" value="Eukaryota"/>
</dbReference>
<feature type="coiled-coil region" evidence="1">
    <location>
        <begin position="458"/>
        <end position="493"/>
    </location>
</feature>
<feature type="compositionally biased region" description="Low complexity" evidence="2">
    <location>
        <begin position="328"/>
        <end position="348"/>
    </location>
</feature>
<dbReference type="PROSITE" id="PS50096">
    <property type="entry name" value="IQ"/>
    <property type="match status" value="1"/>
</dbReference>
<feature type="compositionally biased region" description="Basic and acidic residues" evidence="2">
    <location>
        <begin position="2454"/>
        <end position="2471"/>
    </location>
</feature>
<dbReference type="KEGG" id="tet:TTHERM_00474890"/>
<gene>
    <name evidence="3" type="ORF">TTHERM_00474890</name>
</gene>
<feature type="region of interest" description="Disordered" evidence="2">
    <location>
        <begin position="1769"/>
        <end position="1790"/>
    </location>
</feature>
<protein>
    <submittedName>
        <fullName evidence="3">IQ calmodulin-binding motif protein, putative</fullName>
    </submittedName>
</protein>
<feature type="region of interest" description="Disordered" evidence="2">
    <location>
        <begin position="2782"/>
        <end position="2821"/>
    </location>
</feature>
<dbReference type="GeneID" id="7841973"/>
<evidence type="ECO:0000313" key="4">
    <source>
        <dbReference type="Proteomes" id="UP000009168"/>
    </source>
</evidence>
<feature type="compositionally biased region" description="Polar residues" evidence="2">
    <location>
        <begin position="2091"/>
        <end position="2106"/>
    </location>
</feature>
<feature type="compositionally biased region" description="Basic residues" evidence="2">
    <location>
        <begin position="389"/>
        <end position="407"/>
    </location>
</feature>
<feature type="compositionally biased region" description="Polar residues" evidence="2">
    <location>
        <begin position="2048"/>
        <end position="2058"/>
    </location>
</feature>
<feature type="compositionally biased region" description="Low complexity" evidence="2">
    <location>
        <begin position="869"/>
        <end position="882"/>
    </location>
</feature>
<feature type="region of interest" description="Disordered" evidence="2">
    <location>
        <begin position="866"/>
        <end position="887"/>
    </location>
</feature>
<proteinExistence type="predicted"/>
<feature type="compositionally biased region" description="Polar residues" evidence="2">
    <location>
        <begin position="1200"/>
        <end position="1209"/>
    </location>
</feature>
<feature type="region of interest" description="Disordered" evidence="2">
    <location>
        <begin position="1"/>
        <end position="26"/>
    </location>
</feature>
<dbReference type="RefSeq" id="XP_001023971.2">
    <property type="nucleotide sequence ID" value="XM_001023971.2"/>
</dbReference>
<dbReference type="EMBL" id="GG662472">
    <property type="protein sequence ID" value="EAS03726.2"/>
    <property type="molecule type" value="Genomic_DNA"/>
</dbReference>
<feature type="region of interest" description="Disordered" evidence="2">
    <location>
        <begin position="224"/>
        <end position="348"/>
    </location>
</feature>
<keyword evidence="4" id="KW-1185">Reference proteome</keyword>
<feature type="region of interest" description="Disordered" evidence="2">
    <location>
        <begin position="2447"/>
        <end position="2474"/>
    </location>
</feature>
<feature type="coiled-coil region" evidence="1">
    <location>
        <begin position="644"/>
        <end position="689"/>
    </location>
</feature>
<feature type="compositionally biased region" description="Basic residues" evidence="2">
    <location>
        <begin position="712"/>
        <end position="724"/>
    </location>
</feature>
<feature type="compositionally biased region" description="Polar residues" evidence="2">
    <location>
        <begin position="2805"/>
        <end position="2816"/>
    </location>
</feature>
<feature type="compositionally biased region" description="Polar residues" evidence="2">
    <location>
        <begin position="2616"/>
        <end position="2633"/>
    </location>
</feature>
<feature type="region of interest" description="Disordered" evidence="2">
    <location>
        <begin position="1439"/>
        <end position="1458"/>
    </location>
</feature>
<feature type="region of interest" description="Disordered" evidence="2">
    <location>
        <begin position="1502"/>
        <end position="1537"/>
    </location>
</feature>
<accession>I7MHX7</accession>
<feature type="compositionally biased region" description="Polar residues" evidence="2">
    <location>
        <begin position="1502"/>
        <end position="1534"/>
    </location>
</feature>
<feature type="compositionally biased region" description="Polar residues" evidence="2">
    <location>
        <begin position="1439"/>
        <end position="1448"/>
    </location>
</feature>
<feature type="compositionally biased region" description="Basic and acidic residues" evidence="2">
    <location>
        <begin position="2077"/>
        <end position="2090"/>
    </location>
</feature>
<dbReference type="Proteomes" id="UP000009168">
    <property type="component" value="Unassembled WGS sequence"/>
</dbReference>
<feature type="compositionally biased region" description="Basic and acidic residues" evidence="2">
    <location>
        <begin position="242"/>
        <end position="265"/>
    </location>
</feature>
<feature type="region of interest" description="Disordered" evidence="2">
    <location>
        <begin position="937"/>
        <end position="965"/>
    </location>
</feature>
<feature type="region of interest" description="Disordered" evidence="2">
    <location>
        <begin position="362"/>
        <end position="411"/>
    </location>
</feature>
<feature type="compositionally biased region" description="Polar residues" evidence="2">
    <location>
        <begin position="367"/>
        <end position="381"/>
    </location>
</feature>
<feature type="region of interest" description="Disordered" evidence="2">
    <location>
        <begin position="2607"/>
        <end position="2633"/>
    </location>
</feature>